<dbReference type="Gene3D" id="3.30.450.20">
    <property type="entry name" value="PAS domain"/>
    <property type="match status" value="1"/>
</dbReference>
<dbReference type="Pfam" id="PF00990">
    <property type="entry name" value="GGDEF"/>
    <property type="match status" value="1"/>
</dbReference>
<dbReference type="InterPro" id="IPR035965">
    <property type="entry name" value="PAS-like_dom_sf"/>
</dbReference>
<dbReference type="Gene3D" id="1.10.3430.10">
    <property type="entry name" value="Ammonium transporter AmtB like domains"/>
    <property type="match status" value="1"/>
</dbReference>
<dbReference type="InterPro" id="IPR018047">
    <property type="entry name" value="Ammonium_transpt_CS"/>
</dbReference>
<keyword evidence="4 8" id="KW-0812">Transmembrane</keyword>
<dbReference type="SUPFAM" id="SSF55785">
    <property type="entry name" value="PYP-like sensor domain (PAS domain)"/>
    <property type="match status" value="1"/>
</dbReference>
<feature type="transmembrane region" description="Helical" evidence="8">
    <location>
        <begin position="69"/>
        <end position="92"/>
    </location>
</feature>
<sequence>MMQLGFLLLEAGMVRSKNSINVAQKNLLDFAVSVIAFSAVGFMIAFASGNGWPFGIDGDFLFLGSLDTWHVGFFVFQVMFCGTAATIVSGAVAERMRLVSYLLCAAVVAGVIYPVFVHWAWGNAVTPNSSAFLANMGFVDFAGSTVVHATGGWVALAACLVLGPRLGRFDSAGKPIRIAGHSPVLAAAGAFVLFVGWIGFNGGSTIGVKPAIAHIIANTVLAAGTGGLAGYVVGWYKDGVVLPEQTLSGMLGGLVAVTAGCMVLDPFGALAIGLIGGLAAIWGNSVLENELGIDDAVGAIGVHGFAGMAGTIGLALLAPLENLPLASRWDQLQVQVTAVTVNFFWTFGTGYAFFWTLNRYFPIRVTREAELIGLNEAEHGTRMGVVHVERALQTLVSGNADLNMRLELKPGDESETLTRLFNDLMENIQAEEAARARAKSMMRDAEEAERLSALAAATFEAIWILQDGRIVDGNVKLEELLGEPIATLRGRPVIELFAPQHRASVREAMLKPVADPYEAEIVMADGTSIPMELRGREIVYRGEPSRIGCLVDLRERKNAEARIRHLALHDPLTGLPNRALFNERLASMAKRASDANGQGAVVLIDLDRFKDINDIYGHPAGDLVIKTSADRILALAGNDGVTVARLGGDEFAVLMSGLAFGNLAADFAFRVVTQLIQPITLEDGRPVRVGASVGVALCPRDGNDPALLVSRADTALYHAKNTGRNNYCLFEPGMDAFLEKRKLLETDLGLALERDEFELHFQPRVSVEQSRIVSYEALVRWRHPERGLVSPADFIPIAEQGGKIVAIGDWVLRTACLAAQNEFGAARVSVNVSPVQFRQKSFVESVAAILEETGLAPGRLEIEITEGVLIDDDNRAGLILKQLKQLGITIALDDFGTGYSSLGYLSRFPFDTIKIDRSFVRELTSSENARAIINTIVGLGCGLRMKVVAEGVETVEEAAILAMSGCNELQGFLLGRPLPIGEMSADADQEVASIIAQARDMQPEMANRLRSIAQDMSTRSAETPIRKAG</sequence>
<name>A0A1L3SZ98_9HYPH</name>
<dbReference type="STRING" id="1670800.BSQ44_14950"/>
<comment type="similarity">
    <text evidence="2">Belongs to the ammonia transporter channel (TC 1.A.11.2) family.</text>
</comment>
<dbReference type="PROSITE" id="PS50883">
    <property type="entry name" value="EAL"/>
    <property type="match status" value="1"/>
</dbReference>
<feature type="domain" description="EAL" evidence="9">
    <location>
        <begin position="741"/>
        <end position="991"/>
    </location>
</feature>
<dbReference type="SMART" id="SM00267">
    <property type="entry name" value="GGDEF"/>
    <property type="match status" value="1"/>
</dbReference>
<organism evidence="11 12">
    <name type="scientific">Aquibium oceanicum</name>
    <dbReference type="NCBI Taxonomy" id="1670800"/>
    <lineage>
        <taxon>Bacteria</taxon>
        <taxon>Pseudomonadati</taxon>
        <taxon>Pseudomonadota</taxon>
        <taxon>Alphaproteobacteria</taxon>
        <taxon>Hyphomicrobiales</taxon>
        <taxon>Phyllobacteriaceae</taxon>
        <taxon>Aquibium</taxon>
    </lineage>
</organism>
<dbReference type="PROSITE" id="PS01219">
    <property type="entry name" value="AMMONIUM_TRANSP"/>
    <property type="match status" value="1"/>
</dbReference>
<keyword evidence="6 8" id="KW-0472">Membrane</keyword>
<dbReference type="SUPFAM" id="SSF55073">
    <property type="entry name" value="Nucleotide cyclase"/>
    <property type="match status" value="1"/>
</dbReference>
<dbReference type="AlphaFoldDB" id="A0A1L3SZ98"/>
<feature type="transmembrane region" description="Helical" evidence="8">
    <location>
        <begin position="302"/>
        <end position="320"/>
    </location>
</feature>
<dbReference type="CDD" id="cd00130">
    <property type="entry name" value="PAS"/>
    <property type="match status" value="1"/>
</dbReference>
<keyword evidence="12" id="KW-1185">Reference proteome</keyword>
<dbReference type="InterPro" id="IPR029020">
    <property type="entry name" value="Ammonium/urea_transptr"/>
</dbReference>
<feature type="transmembrane region" description="Helical" evidence="8">
    <location>
        <begin position="184"/>
        <end position="200"/>
    </location>
</feature>
<dbReference type="SMART" id="SM00091">
    <property type="entry name" value="PAS"/>
    <property type="match status" value="1"/>
</dbReference>
<dbReference type="PROSITE" id="PS50887">
    <property type="entry name" value="GGDEF"/>
    <property type="match status" value="1"/>
</dbReference>
<dbReference type="EMBL" id="CP018171">
    <property type="protein sequence ID" value="APH74625.1"/>
    <property type="molecule type" value="Genomic_DNA"/>
</dbReference>
<dbReference type="SMART" id="SM00052">
    <property type="entry name" value="EAL"/>
    <property type="match status" value="1"/>
</dbReference>
<keyword evidence="3" id="KW-0813">Transport</keyword>
<dbReference type="Pfam" id="PF00563">
    <property type="entry name" value="EAL"/>
    <property type="match status" value="1"/>
</dbReference>
<dbReference type="NCBIfam" id="TIGR00229">
    <property type="entry name" value="sensory_box"/>
    <property type="match status" value="1"/>
</dbReference>
<dbReference type="Gene3D" id="3.30.70.270">
    <property type="match status" value="1"/>
</dbReference>
<evidence type="ECO:0000256" key="1">
    <source>
        <dbReference type="ARBA" id="ARBA00004141"/>
    </source>
</evidence>
<feature type="transmembrane region" description="Helical" evidence="8">
    <location>
        <begin position="141"/>
        <end position="163"/>
    </location>
</feature>
<feature type="transmembrane region" description="Helical" evidence="8">
    <location>
        <begin position="332"/>
        <end position="357"/>
    </location>
</feature>
<evidence type="ECO:0000256" key="7">
    <source>
        <dbReference type="ARBA" id="ARBA00023177"/>
    </source>
</evidence>
<dbReference type="InterPro" id="IPR001633">
    <property type="entry name" value="EAL_dom"/>
</dbReference>
<dbReference type="Gene3D" id="3.20.20.450">
    <property type="entry name" value="EAL domain"/>
    <property type="match status" value="1"/>
</dbReference>
<dbReference type="InterPro" id="IPR024041">
    <property type="entry name" value="NH4_transpt_AmtB-like_dom"/>
</dbReference>
<dbReference type="CDD" id="cd01948">
    <property type="entry name" value="EAL"/>
    <property type="match status" value="1"/>
</dbReference>
<accession>A0A1L3SZ98</accession>
<dbReference type="PANTHER" id="PTHR44757:SF2">
    <property type="entry name" value="BIOFILM ARCHITECTURE MAINTENANCE PROTEIN MBAA"/>
    <property type="match status" value="1"/>
</dbReference>
<dbReference type="NCBIfam" id="TIGR00254">
    <property type="entry name" value="GGDEF"/>
    <property type="match status" value="1"/>
</dbReference>
<proteinExistence type="inferred from homology"/>
<dbReference type="Pfam" id="PF00909">
    <property type="entry name" value="Ammonium_transp"/>
    <property type="match status" value="1"/>
</dbReference>
<dbReference type="InterPro" id="IPR000160">
    <property type="entry name" value="GGDEF_dom"/>
</dbReference>
<evidence type="ECO:0000256" key="3">
    <source>
        <dbReference type="ARBA" id="ARBA00022448"/>
    </source>
</evidence>
<feature type="transmembrane region" description="Helical" evidence="8">
    <location>
        <begin position="254"/>
        <end position="282"/>
    </location>
</feature>
<dbReference type="InterPro" id="IPR052155">
    <property type="entry name" value="Biofilm_reg_signaling"/>
</dbReference>
<evidence type="ECO:0000259" key="9">
    <source>
        <dbReference type="PROSITE" id="PS50883"/>
    </source>
</evidence>
<keyword evidence="7" id="KW-0924">Ammonia transport</keyword>
<dbReference type="GO" id="GO:0016020">
    <property type="term" value="C:membrane"/>
    <property type="evidence" value="ECO:0007669"/>
    <property type="project" value="UniProtKB-SubCell"/>
</dbReference>
<evidence type="ECO:0000256" key="6">
    <source>
        <dbReference type="ARBA" id="ARBA00023136"/>
    </source>
</evidence>
<evidence type="ECO:0000313" key="12">
    <source>
        <dbReference type="Proteomes" id="UP000182840"/>
    </source>
</evidence>
<feature type="domain" description="GGDEF" evidence="10">
    <location>
        <begin position="597"/>
        <end position="732"/>
    </location>
</feature>
<dbReference type="PANTHER" id="PTHR44757">
    <property type="entry name" value="DIGUANYLATE CYCLASE DGCP"/>
    <property type="match status" value="1"/>
</dbReference>
<dbReference type="InterPro" id="IPR029787">
    <property type="entry name" value="Nucleotide_cyclase"/>
</dbReference>
<dbReference type="SUPFAM" id="SSF111352">
    <property type="entry name" value="Ammonium transporter"/>
    <property type="match status" value="1"/>
</dbReference>
<dbReference type="SUPFAM" id="SSF141868">
    <property type="entry name" value="EAL domain-like"/>
    <property type="match status" value="1"/>
</dbReference>
<feature type="transmembrane region" description="Helical" evidence="8">
    <location>
        <begin position="99"/>
        <end position="121"/>
    </location>
</feature>
<evidence type="ECO:0000259" key="10">
    <source>
        <dbReference type="PROSITE" id="PS50887"/>
    </source>
</evidence>
<dbReference type="InterPro" id="IPR035919">
    <property type="entry name" value="EAL_sf"/>
</dbReference>
<evidence type="ECO:0000256" key="4">
    <source>
        <dbReference type="ARBA" id="ARBA00022692"/>
    </source>
</evidence>
<protein>
    <submittedName>
        <fullName evidence="11">Diguanylate cyclase</fullName>
    </submittedName>
</protein>
<dbReference type="CDD" id="cd01949">
    <property type="entry name" value="GGDEF"/>
    <property type="match status" value="1"/>
</dbReference>
<dbReference type="GO" id="GO:0008519">
    <property type="term" value="F:ammonium channel activity"/>
    <property type="evidence" value="ECO:0007669"/>
    <property type="project" value="InterPro"/>
</dbReference>
<evidence type="ECO:0000256" key="8">
    <source>
        <dbReference type="SAM" id="Phobius"/>
    </source>
</evidence>
<evidence type="ECO:0000313" key="11">
    <source>
        <dbReference type="EMBL" id="APH74625.1"/>
    </source>
</evidence>
<comment type="subcellular location">
    <subcellularLocation>
        <location evidence="1">Membrane</location>
        <topology evidence="1">Multi-pass membrane protein</topology>
    </subcellularLocation>
</comment>
<dbReference type="KEGG" id="meso:BSQ44_14950"/>
<dbReference type="InterPro" id="IPR043128">
    <property type="entry name" value="Rev_trsase/Diguanyl_cyclase"/>
</dbReference>
<keyword evidence="5 8" id="KW-1133">Transmembrane helix</keyword>
<dbReference type="Proteomes" id="UP000182840">
    <property type="component" value="Chromosome"/>
</dbReference>
<gene>
    <name evidence="11" type="ORF">BSQ44_14950</name>
</gene>
<evidence type="ECO:0000256" key="5">
    <source>
        <dbReference type="ARBA" id="ARBA00022989"/>
    </source>
</evidence>
<feature type="transmembrane region" description="Helical" evidence="8">
    <location>
        <begin position="212"/>
        <end position="233"/>
    </location>
</feature>
<reference evidence="12" key="1">
    <citation type="submission" date="2016-11" db="EMBL/GenBank/DDBJ databases">
        <title>Mesorhizobium oceanicum sp. nov., isolated from deep seawater in South China Sea.</title>
        <authorList>
            <person name="Fu G.-Y."/>
        </authorList>
    </citation>
    <scope>NUCLEOTIDE SEQUENCE [LARGE SCALE GENOMIC DNA]</scope>
    <source>
        <strain evidence="12">B7</strain>
    </source>
</reference>
<dbReference type="InterPro" id="IPR000014">
    <property type="entry name" value="PAS"/>
</dbReference>
<feature type="transmembrane region" description="Helical" evidence="8">
    <location>
        <begin position="27"/>
        <end position="49"/>
    </location>
</feature>
<evidence type="ECO:0000256" key="2">
    <source>
        <dbReference type="ARBA" id="ARBA00005887"/>
    </source>
</evidence>